<dbReference type="Proteomes" id="UP000536624">
    <property type="component" value="Unassembled WGS sequence"/>
</dbReference>
<reference evidence="1 2" key="1">
    <citation type="submission" date="2020-02" db="EMBL/GenBank/DDBJ databases">
        <title>Streptomyces malaysiensis DSM14702 (JHCC583434, PFL_A843) Genome sequencing and assembly.</title>
        <authorList>
            <person name="Samborskyy M."/>
        </authorList>
    </citation>
    <scope>NUCLEOTIDE SEQUENCE [LARGE SCALE GENOMIC DNA]</scope>
    <source>
        <strain evidence="1 2">DSM 14702</strain>
    </source>
</reference>
<evidence type="ECO:0000313" key="2">
    <source>
        <dbReference type="Proteomes" id="UP000536624"/>
    </source>
</evidence>
<evidence type="ECO:0000313" key="1">
    <source>
        <dbReference type="EMBL" id="NIY69773.1"/>
    </source>
</evidence>
<comment type="caution">
    <text evidence="1">The sequence shown here is derived from an EMBL/GenBank/DDBJ whole genome shotgun (WGS) entry which is preliminary data.</text>
</comment>
<dbReference type="EMBL" id="JAALLH010000002">
    <property type="protein sequence ID" value="NIY69773.1"/>
    <property type="molecule type" value="Genomic_DNA"/>
</dbReference>
<proteinExistence type="predicted"/>
<name>A0A7X6B136_STRMQ</name>
<accession>A0A7X6B136</accession>
<gene>
    <name evidence="1" type="ORF">SMALB_7897</name>
</gene>
<dbReference type="AlphaFoldDB" id="A0A7X6B136"/>
<organism evidence="1 2">
    <name type="scientific">Streptomyces malaysiensis</name>
    <dbReference type="NCBI Taxonomy" id="92644"/>
    <lineage>
        <taxon>Bacteria</taxon>
        <taxon>Bacillati</taxon>
        <taxon>Actinomycetota</taxon>
        <taxon>Actinomycetes</taxon>
        <taxon>Kitasatosporales</taxon>
        <taxon>Streptomycetaceae</taxon>
        <taxon>Streptomyces</taxon>
        <taxon>Streptomyces violaceusniger group</taxon>
    </lineage>
</organism>
<sequence length="176" mass="18376">MLVDDTELLLDVLPAGSMTVVPERVRTRAADLVATSQEFLQAFVWHVLGYEGTGLDAGSNAGIFTTAGAKLGEVGDMTDTSKMIDVHNSGGQTVAVNLSTTLTLNPGIYYVAFRFVIGAASNAPIMMCADSSNAAPVTTLNSVKPFGVISGLSSWPGSITPSAIETDPIKYWAAFA</sequence>
<protein>
    <submittedName>
        <fullName evidence="1">Uncharacterized protein</fullName>
    </submittedName>
</protein>